<dbReference type="STRING" id="1797989.A3H66_02130"/>
<gene>
    <name evidence="2" type="ORF">A3H66_02130</name>
</gene>
<dbReference type="Proteomes" id="UP000178783">
    <property type="component" value="Unassembled WGS sequence"/>
</dbReference>
<organism evidence="2 3">
    <name type="scientific">Candidatus Falkowbacteria bacterium RIFCSPLOWO2_02_FULL_45_21</name>
    <dbReference type="NCBI Taxonomy" id="1797989"/>
    <lineage>
        <taxon>Bacteria</taxon>
        <taxon>Candidatus Falkowiibacteriota</taxon>
    </lineage>
</organism>
<dbReference type="EMBL" id="MFFW01000053">
    <property type="protein sequence ID" value="OGF23747.1"/>
    <property type="molecule type" value="Genomic_DNA"/>
</dbReference>
<dbReference type="AlphaFoldDB" id="A0A1F5SAQ5"/>
<name>A0A1F5SAQ5_9BACT</name>
<evidence type="ECO:0000313" key="2">
    <source>
        <dbReference type="EMBL" id="OGF23747.1"/>
    </source>
</evidence>
<comment type="caution">
    <text evidence="2">The sequence shown here is derived from an EMBL/GenBank/DDBJ whole genome shotgun (WGS) entry which is preliminary data.</text>
</comment>
<reference evidence="2 3" key="1">
    <citation type="journal article" date="2016" name="Nat. Commun.">
        <title>Thousands of microbial genomes shed light on interconnected biogeochemical processes in an aquifer system.</title>
        <authorList>
            <person name="Anantharaman K."/>
            <person name="Brown C.T."/>
            <person name="Hug L.A."/>
            <person name="Sharon I."/>
            <person name="Castelle C.J."/>
            <person name="Probst A.J."/>
            <person name="Thomas B.C."/>
            <person name="Singh A."/>
            <person name="Wilkins M.J."/>
            <person name="Karaoz U."/>
            <person name="Brodie E.L."/>
            <person name="Williams K.H."/>
            <person name="Hubbard S.S."/>
            <person name="Banfield J.F."/>
        </authorList>
    </citation>
    <scope>NUCLEOTIDE SEQUENCE [LARGE SCALE GENOMIC DNA]</scope>
</reference>
<evidence type="ECO:0000256" key="1">
    <source>
        <dbReference type="SAM" id="MobiDB-lite"/>
    </source>
</evidence>
<accession>A0A1F5SAQ5</accession>
<protein>
    <submittedName>
        <fullName evidence="2">Uncharacterized protein</fullName>
    </submittedName>
</protein>
<evidence type="ECO:0000313" key="3">
    <source>
        <dbReference type="Proteomes" id="UP000178783"/>
    </source>
</evidence>
<feature type="region of interest" description="Disordered" evidence="1">
    <location>
        <begin position="35"/>
        <end position="63"/>
    </location>
</feature>
<proteinExistence type="predicted"/>
<sequence length="63" mass="6967">MITMCRQDGKSVEYLTVSEDEVSLRIVSYCKDHVSTESLPKPEPQGFSDLSAEEDPFGLVGQS</sequence>